<name>A0A9X3F6X4_9BACT</name>
<evidence type="ECO:0000256" key="2">
    <source>
        <dbReference type="ARBA" id="ARBA00023235"/>
    </source>
</evidence>
<dbReference type="InterPro" id="IPR020103">
    <property type="entry name" value="PsdUridine_synth_cat_dom_sf"/>
</dbReference>
<dbReference type="InterPro" id="IPR006145">
    <property type="entry name" value="PsdUridine_synth_RsuA/RluA"/>
</dbReference>
<dbReference type="GO" id="GO:0001522">
    <property type="term" value="P:pseudouridine synthesis"/>
    <property type="evidence" value="ECO:0007669"/>
    <property type="project" value="InterPro"/>
</dbReference>
<dbReference type="SUPFAM" id="SSF55120">
    <property type="entry name" value="Pseudouridine synthase"/>
    <property type="match status" value="1"/>
</dbReference>
<dbReference type="AlphaFoldDB" id="A0A9X3F6X4"/>
<keyword evidence="5" id="KW-1185">Reference proteome</keyword>
<reference evidence="4" key="1">
    <citation type="submission" date="2022-11" db="EMBL/GenBank/DDBJ databases">
        <title>Marilongibacter aestuarii gen. nov., sp. nov., isolated from tidal flat sediment.</title>
        <authorList>
            <person name="Jiayan W."/>
        </authorList>
    </citation>
    <scope>NUCLEOTIDE SEQUENCE</scope>
    <source>
        <strain evidence="4">Z1-6</strain>
    </source>
</reference>
<feature type="domain" description="Pseudouridine synthase RsuA/RluA-like" evidence="3">
    <location>
        <begin position="9"/>
        <end position="166"/>
    </location>
</feature>
<dbReference type="GO" id="GO:0140098">
    <property type="term" value="F:catalytic activity, acting on RNA"/>
    <property type="evidence" value="ECO:0007669"/>
    <property type="project" value="UniProtKB-ARBA"/>
</dbReference>
<dbReference type="Pfam" id="PF00849">
    <property type="entry name" value="PseudoU_synth_2"/>
    <property type="match status" value="1"/>
</dbReference>
<dbReference type="PANTHER" id="PTHR21600">
    <property type="entry name" value="MITOCHONDRIAL RNA PSEUDOURIDINE SYNTHASE"/>
    <property type="match status" value="1"/>
</dbReference>
<dbReference type="InterPro" id="IPR050188">
    <property type="entry name" value="RluA_PseudoU_synthase"/>
</dbReference>
<dbReference type="GO" id="GO:0006396">
    <property type="term" value="P:RNA processing"/>
    <property type="evidence" value="ECO:0007669"/>
    <property type="project" value="UniProtKB-ARBA"/>
</dbReference>
<dbReference type="GO" id="GO:0009982">
    <property type="term" value="F:pseudouridine synthase activity"/>
    <property type="evidence" value="ECO:0007669"/>
    <property type="project" value="InterPro"/>
</dbReference>
<proteinExistence type="inferred from homology"/>
<dbReference type="EMBL" id="JAPOHD010000028">
    <property type="protein sequence ID" value="MCY1721671.1"/>
    <property type="molecule type" value="Genomic_DNA"/>
</dbReference>
<organism evidence="4 5">
    <name type="scientific">Draconibacterium aestuarii</name>
    <dbReference type="NCBI Taxonomy" id="2998507"/>
    <lineage>
        <taxon>Bacteria</taxon>
        <taxon>Pseudomonadati</taxon>
        <taxon>Bacteroidota</taxon>
        <taxon>Bacteroidia</taxon>
        <taxon>Marinilabiliales</taxon>
        <taxon>Prolixibacteraceae</taxon>
        <taxon>Draconibacterium</taxon>
    </lineage>
</organism>
<protein>
    <submittedName>
        <fullName evidence="4">RluA family pseudouridine synthase</fullName>
    </submittedName>
</protein>
<dbReference type="Proteomes" id="UP001145087">
    <property type="component" value="Unassembled WGS sequence"/>
</dbReference>
<evidence type="ECO:0000259" key="3">
    <source>
        <dbReference type="Pfam" id="PF00849"/>
    </source>
</evidence>
<dbReference type="RefSeq" id="WP_343334001.1">
    <property type="nucleotide sequence ID" value="NZ_JAPOHD010000028.1"/>
</dbReference>
<sequence length="235" mass="26842">MEVIYEDNHIIAINKACGEVVQGDKTGDETIIDKVKHYLKTKYNKPGNVYLGLPHRIDRPTSGLLLLAKTSKVLPRLNKLFQTKSAVKKVYWAVVDKRPPKYTDTLENYIVKNEANNKSYVTDKTTPGAKYASLTYRHVASIERYHLLEVEIHTGRHHQIRVQLTHLGLHIKGDLKYGAQRSNKDKGIHLHARKVELIHPVKKEPLTITANPPKDPVWDEFIKLFNAGRFSPVDV</sequence>
<dbReference type="GO" id="GO:0003723">
    <property type="term" value="F:RNA binding"/>
    <property type="evidence" value="ECO:0007669"/>
    <property type="project" value="InterPro"/>
</dbReference>
<dbReference type="PANTHER" id="PTHR21600:SF83">
    <property type="entry name" value="PSEUDOURIDYLATE SYNTHASE RPUSD4, MITOCHONDRIAL"/>
    <property type="match status" value="1"/>
</dbReference>
<evidence type="ECO:0000313" key="4">
    <source>
        <dbReference type="EMBL" id="MCY1721671.1"/>
    </source>
</evidence>
<comment type="caution">
    <text evidence="4">The sequence shown here is derived from an EMBL/GenBank/DDBJ whole genome shotgun (WGS) entry which is preliminary data.</text>
</comment>
<accession>A0A9X3F6X4</accession>
<evidence type="ECO:0000313" key="5">
    <source>
        <dbReference type="Proteomes" id="UP001145087"/>
    </source>
</evidence>
<dbReference type="Gene3D" id="3.30.2350.10">
    <property type="entry name" value="Pseudouridine synthase"/>
    <property type="match status" value="1"/>
</dbReference>
<gene>
    <name evidence="4" type="ORF">OU798_15050</name>
</gene>
<keyword evidence="2" id="KW-0413">Isomerase</keyword>
<dbReference type="CDD" id="cd02869">
    <property type="entry name" value="PseudoU_synth_RluA_like"/>
    <property type="match status" value="1"/>
</dbReference>
<comment type="similarity">
    <text evidence="1">Belongs to the pseudouridine synthase RluA family.</text>
</comment>
<evidence type="ECO:0000256" key="1">
    <source>
        <dbReference type="ARBA" id="ARBA00010876"/>
    </source>
</evidence>